<dbReference type="EMBL" id="ML119683">
    <property type="protein sequence ID" value="RPA81041.1"/>
    <property type="molecule type" value="Genomic_DNA"/>
</dbReference>
<dbReference type="Proteomes" id="UP000275078">
    <property type="component" value="Unassembled WGS sequence"/>
</dbReference>
<dbReference type="PANTHER" id="PTHR45786">
    <property type="entry name" value="DNA BINDING PROTEIN-LIKE"/>
    <property type="match status" value="1"/>
</dbReference>
<sequence length="220" mass="24999">MKDPPEELLNLFTQNDTVGRSFRSMIRGYNNALAFASMKCTPDNSVTFSQGGGVYTFRVSGEIRHRIGNLIPSGTSQPNFSQVYFLDGTKDYTRATFGNPGTFSSLSPEILNMLRQVLLHVNPYAQRFRQIGIEYMEHYFHSARLKLVEERGYDKRRYNVPTADEVAAIIPGNDLALEKSRSLIVYLKQPEQGAYDVFQTIKDTSCLYAPLHYVLLFPYG</sequence>
<name>A0A3N4IA32_ASCIM</name>
<feature type="non-terminal residue" evidence="1">
    <location>
        <position position="220"/>
    </location>
</feature>
<protein>
    <recommendedName>
        <fullName evidence="3">Helitron helicase-like domain-containing protein</fullName>
    </recommendedName>
</protein>
<dbReference type="STRING" id="1160509.A0A3N4IA32"/>
<gene>
    <name evidence="1" type="ORF">BJ508DRAFT_209629</name>
</gene>
<evidence type="ECO:0000313" key="2">
    <source>
        <dbReference type="Proteomes" id="UP000275078"/>
    </source>
</evidence>
<reference evidence="1 2" key="1">
    <citation type="journal article" date="2018" name="Nat. Ecol. Evol.">
        <title>Pezizomycetes genomes reveal the molecular basis of ectomycorrhizal truffle lifestyle.</title>
        <authorList>
            <person name="Murat C."/>
            <person name="Payen T."/>
            <person name="Noel B."/>
            <person name="Kuo A."/>
            <person name="Morin E."/>
            <person name="Chen J."/>
            <person name="Kohler A."/>
            <person name="Krizsan K."/>
            <person name="Balestrini R."/>
            <person name="Da Silva C."/>
            <person name="Montanini B."/>
            <person name="Hainaut M."/>
            <person name="Levati E."/>
            <person name="Barry K.W."/>
            <person name="Belfiori B."/>
            <person name="Cichocki N."/>
            <person name="Clum A."/>
            <person name="Dockter R.B."/>
            <person name="Fauchery L."/>
            <person name="Guy J."/>
            <person name="Iotti M."/>
            <person name="Le Tacon F."/>
            <person name="Lindquist E.A."/>
            <person name="Lipzen A."/>
            <person name="Malagnac F."/>
            <person name="Mello A."/>
            <person name="Molinier V."/>
            <person name="Miyauchi S."/>
            <person name="Poulain J."/>
            <person name="Riccioni C."/>
            <person name="Rubini A."/>
            <person name="Sitrit Y."/>
            <person name="Splivallo R."/>
            <person name="Traeger S."/>
            <person name="Wang M."/>
            <person name="Zifcakova L."/>
            <person name="Wipf D."/>
            <person name="Zambonelli A."/>
            <person name="Paolocci F."/>
            <person name="Nowrousian M."/>
            <person name="Ottonello S."/>
            <person name="Baldrian P."/>
            <person name="Spatafora J.W."/>
            <person name="Henrissat B."/>
            <person name="Nagy L.G."/>
            <person name="Aury J.M."/>
            <person name="Wincker P."/>
            <person name="Grigoriev I.V."/>
            <person name="Bonfante P."/>
            <person name="Martin F.M."/>
        </authorList>
    </citation>
    <scope>NUCLEOTIDE SEQUENCE [LARGE SCALE GENOMIC DNA]</scope>
    <source>
        <strain evidence="1 2">RN42</strain>
    </source>
</reference>
<keyword evidence="2" id="KW-1185">Reference proteome</keyword>
<proteinExistence type="predicted"/>
<dbReference type="PANTHER" id="PTHR45786:SF74">
    <property type="entry name" value="ATP-DEPENDENT DNA HELICASE"/>
    <property type="match status" value="1"/>
</dbReference>
<accession>A0A3N4IA32</accession>
<evidence type="ECO:0008006" key="3">
    <source>
        <dbReference type="Google" id="ProtNLM"/>
    </source>
</evidence>
<dbReference type="AlphaFoldDB" id="A0A3N4IA32"/>
<dbReference type="OrthoDB" id="5366038at2759"/>
<evidence type="ECO:0000313" key="1">
    <source>
        <dbReference type="EMBL" id="RPA81041.1"/>
    </source>
</evidence>
<organism evidence="1 2">
    <name type="scientific">Ascobolus immersus RN42</name>
    <dbReference type="NCBI Taxonomy" id="1160509"/>
    <lineage>
        <taxon>Eukaryota</taxon>
        <taxon>Fungi</taxon>
        <taxon>Dikarya</taxon>
        <taxon>Ascomycota</taxon>
        <taxon>Pezizomycotina</taxon>
        <taxon>Pezizomycetes</taxon>
        <taxon>Pezizales</taxon>
        <taxon>Ascobolaceae</taxon>
        <taxon>Ascobolus</taxon>
    </lineage>
</organism>